<organism evidence="3 4">
    <name type="scientific">Rhizobium lusitanum</name>
    <dbReference type="NCBI Taxonomy" id="293958"/>
    <lineage>
        <taxon>Bacteria</taxon>
        <taxon>Pseudomonadati</taxon>
        <taxon>Pseudomonadota</taxon>
        <taxon>Alphaproteobacteria</taxon>
        <taxon>Hyphomicrobiales</taxon>
        <taxon>Rhizobiaceae</taxon>
        <taxon>Rhizobium/Agrobacterium group</taxon>
        <taxon>Rhizobium</taxon>
    </lineage>
</organism>
<feature type="transmembrane region" description="Helical" evidence="1">
    <location>
        <begin position="238"/>
        <end position="256"/>
    </location>
</feature>
<dbReference type="RefSeq" id="WP_092573580.1">
    <property type="nucleotide sequence ID" value="NZ_FMAF01000004.1"/>
</dbReference>
<evidence type="ECO:0000256" key="1">
    <source>
        <dbReference type="SAM" id="Phobius"/>
    </source>
</evidence>
<proteinExistence type="predicted"/>
<keyword evidence="3" id="KW-0808">Transferase</keyword>
<dbReference type="GO" id="GO:0016787">
    <property type="term" value="F:hydrolase activity"/>
    <property type="evidence" value="ECO:0007669"/>
    <property type="project" value="UniProtKB-KW"/>
</dbReference>
<keyword evidence="3" id="KW-0012">Acyltransferase</keyword>
<dbReference type="Proteomes" id="UP000199205">
    <property type="component" value="Unassembled WGS sequence"/>
</dbReference>
<dbReference type="PANTHER" id="PTHR23028:SF53">
    <property type="entry name" value="ACYL_TRANSF_3 DOMAIN-CONTAINING PROTEIN"/>
    <property type="match status" value="1"/>
</dbReference>
<keyword evidence="1" id="KW-0472">Membrane</keyword>
<dbReference type="GO" id="GO:0016020">
    <property type="term" value="C:membrane"/>
    <property type="evidence" value="ECO:0007669"/>
    <property type="project" value="TreeGrafter"/>
</dbReference>
<feature type="transmembrane region" description="Helical" evidence="1">
    <location>
        <begin position="96"/>
        <end position="116"/>
    </location>
</feature>
<dbReference type="AlphaFoldDB" id="A0A1C3V5L2"/>
<evidence type="ECO:0000259" key="2">
    <source>
        <dbReference type="Pfam" id="PF01757"/>
    </source>
</evidence>
<feature type="transmembrane region" description="Helical" evidence="1">
    <location>
        <begin position="137"/>
        <end position="165"/>
    </location>
</feature>
<dbReference type="OrthoDB" id="9796461at2"/>
<feature type="transmembrane region" description="Helical" evidence="1">
    <location>
        <begin position="72"/>
        <end position="90"/>
    </location>
</feature>
<feature type="domain" description="Acyltransferase 3" evidence="2">
    <location>
        <begin position="11"/>
        <end position="309"/>
    </location>
</feature>
<reference evidence="3 4" key="1">
    <citation type="submission" date="2016-08" db="EMBL/GenBank/DDBJ databases">
        <authorList>
            <person name="Seilhamer J.J."/>
        </authorList>
    </citation>
    <scope>NUCLEOTIDE SEQUENCE [LARGE SCALE GENOMIC DNA]</scope>
    <source>
        <strain evidence="3 4">P1-7</strain>
    </source>
</reference>
<feature type="transmembrane region" description="Helical" evidence="1">
    <location>
        <begin position="214"/>
        <end position="232"/>
    </location>
</feature>
<dbReference type="Pfam" id="PF01757">
    <property type="entry name" value="Acyl_transf_3"/>
    <property type="match status" value="1"/>
</dbReference>
<keyword evidence="3" id="KW-0378">Hydrolase</keyword>
<dbReference type="PANTHER" id="PTHR23028">
    <property type="entry name" value="ACETYLTRANSFERASE"/>
    <property type="match status" value="1"/>
</dbReference>
<dbReference type="EMBL" id="FMAF01000004">
    <property type="protein sequence ID" value="SCB23090.1"/>
    <property type="molecule type" value="Genomic_DNA"/>
</dbReference>
<keyword evidence="1" id="KW-1133">Transmembrane helix</keyword>
<name>A0A1C3V5L2_9HYPH</name>
<dbReference type="GO" id="GO:0016747">
    <property type="term" value="F:acyltransferase activity, transferring groups other than amino-acyl groups"/>
    <property type="evidence" value="ECO:0007669"/>
    <property type="project" value="InterPro"/>
</dbReference>
<gene>
    <name evidence="3" type="ORF">GA0061101_104264</name>
</gene>
<dbReference type="InterPro" id="IPR002656">
    <property type="entry name" value="Acyl_transf_3_dom"/>
</dbReference>
<dbReference type="GO" id="GO:0000271">
    <property type="term" value="P:polysaccharide biosynthetic process"/>
    <property type="evidence" value="ECO:0007669"/>
    <property type="project" value="TreeGrafter"/>
</dbReference>
<feature type="transmembrane region" description="Helical" evidence="1">
    <location>
        <begin position="185"/>
        <end position="207"/>
    </location>
</feature>
<feature type="transmembrane region" description="Helical" evidence="1">
    <location>
        <begin position="12"/>
        <end position="29"/>
    </location>
</feature>
<sequence>MSEIQKQLHIPALDGWRGLAVLLVLIGHFGGDSYLPDLGSAGVDLFFVLSGRLMAEILFVRKMPLRLFFLRRFSRVYSALLAFVLASAVLLSQTPLAPGVTGVLSALTFTLNYVIIESRTFIPVFDHIWSLCVEEHSYVLLALMALLLRGAAVRFIGLTILALGLAALANGIVQYDIYGRDPFIVFWPTDVAAAPMLISAAVFLLFGERLKRPAIRWIMPLALFGGLVARLFGDVAWLFFGAKTLLLAIAVCAIGDSTRLSRALFKGSVIRQIGRMSFSLYLWQQPFHIAMLQDLLPKPIALVLAICCAAASSHLVEQPARARLNAWIERGRRQDAAAVPG</sequence>
<evidence type="ECO:0000313" key="3">
    <source>
        <dbReference type="EMBL" id="SCB23090.1"/>
    </source>
</evidence>
<evidence type="ECO:0000313" key="4">
    <source>
        <dbReference type="Proteomes" id="UP000199205"/>
    </source>
</evidence>
<keyword evidence="1" id="KW-0812">Transmembrane</keyword>
<feature type="transmembrane region" description="Helical" evidence="1">
    <location>
        <begin position="41"/>
        <end position="60"/>
    </location>
</feature>
<dbReference type="InterPro" id="IPR050879">
    <property type="entry name" value="Acyltransferase_3"/>
</dbReference>
<protein>
    <submittedName>
        <fullName evidence="3">Peptidoglycan/LPS O-acetylase OafA/YrhL, contains acyltransferase and SGNH-hydrolase domains</fullName>
    </submittedName>
</protein>
<accession>A0A1C3V5L2</accession>